<organism evidence="8 9">
    <name type="scientific">Pontibacter virosus</name>
    <dbReference type="NCBI Taxonomy" id="1765052"/>
    <lineage>
        <taxon>Bacteria</taxon>
        <taxon>Pseudomonadati</taxon>
        <taxon>Bacteroidota</taxon>
        <taxon>Cytophagia</taxon>
        <taxon>Cytophagales</taxon>
        <taxon>Hymenobacteraceae</taxon>
        <taxon>Pontibacter</taxon>
    </lineage>
</organism>
<feature type="signal peptide" evidence="6">
    <location>
        <begin position="1"/>
        <end position="24"/>
    </location>
</feature>
<comment type="caution">
    <text evidence="8">The sequence shown here is derived from an EMBL/GenBank/DDBJ whole genome shotgun (WGS) entry which is preliminary data.</text>
</comment>
<gene>
    <name evidence="8" type="ORF">C8E01_10339</name>
</gene>
<evidence type="ECO:0000256" key="5">
    <source>
        <dbReference type="ARBA" id="ARBA00023237"/>
    </source>
</evidence>
<dbReference type="PANTHER" id="PTHR12815">
    <property type="entry name" value="SORTING AND ASSEMBLY MACHINERY SAMM50 PROTEIN FAMILY MEMBER"/>
    <property type="match status" value="1"/>
</dbReference>
<keyword evidence="2" id="KW-0812">Transmembrane</keyword>
<dbReference type="GO" id="GO:0019867">
    <property type="term" value="C:outer membrane"/>
    <property type="evidence" value="ECO:0007669"/>
    <property type="project" value="InterPro"/>
</dbReference>
<evidence type="ECO:0000256" key="4">
    <source>
        <dbReference type="ARBA" id="ARBA00023136"/>
    </source>
</evidence>
<keyword evidence="9" id="KW-1185">Reference proteome</keyword>
<evidence type="ECO:0000256" key="1">
    <source>
        <dbReference type="ARBA" id="ARBA00004370"/>
    </source>
</evidence>
<evidence type="ECO:0000259" key="7">
    <source>
        <dbReference type="Pfam" id="PF01103"/>
    </source>
</evidence>
<keyword evidence="3 6" id="KW-0732">Signal</keyword>
<dbReference type="RefSeq" id="WP_116542358.1">
    <property type="nucleotide sequence ID" value="NZ_QEKI01000003.1"/>
</dbReference>
<comment type="subcellular location">
    <subcellularLocation>
        <location evidence="1">Membrane</location>
    </subcellularLocation>
</comment>
<dbReference type="Pfam" id="PF01103">
    <property type="entry name" value="Omp85"/>
    <property type="match status" value="1"/>
</dbReference>
<dbReference type="Proteomes" id="UP000245466">
    <property type="component" value="Unassembled WGS sequence"/>
</dbReference>
<evidence type="ECO:0000256" key="6">
    <source>
        <dbReference type="SAM" id="SignalP"/>
    </source>
</evidence>
<dbReference type="Gene3D" id="2.40.160.50">
    <property type="entry name" value="membrane protein fhac: a member of the omp85/tpsb transporter family"/>
    <property type="match status" value="1"/>
</dbReference>
<evidence type="ECO:0000256" key="3">
    <source>
        <dbReference type="ARBA" id="ARBA00022729"/>
    </source>
</evidence>
<reference evidence="8 9" key="1">
    <citation type="submission" date="2018-04" db="EMBL/GenBank/DDBJ databases">
        <title>Genomic Encyclopedia of Type Strains, Phase IV (KMG-IV): sequencing the most valuable type-strain genomes for metagenomic binning, comparative biology and taxonomic classification.</title>
        <authorList>
            <person name="Goeker M."/>
        </authorList>
    </citation>
    <scope>NUCLEOTIDE SEQUENCE [LARGE SCALE GENOMIC DNA]</scope>
    <source>
        <strain evidence="8 9">DSM 100231</strain>
    </source>
</reference>
<evidence type="ECO:0000313" key="9">
    <source>
        <dbReference type="Proteomes" id="UP000245466"/>
    </source>
</evidence>
<name>A0A2U1B0K2_9BACT</name>
<keyword evidence="4" id="KW-0472">Membrane</keyword>
<evidence type="ECO:0000313" key="8">
    <source>
        <dbReference type="EMBL" id="PVY42173.1"/>
    </source>
</evidence>
<dbReference type="EMBL" id="QEKI01000003">
    <property type="protein sequence ID" value="PVY42173.1"/>
    <property type="molecule type" value="Genomic_DNA"/>
</dbReference>
<feature type="domain" description="Bacterial surface antigen (D15)" evidence="7">
    <location>
        <begin position="452"/>
        <end position="758"/>
    </location>
</feature>
<dbReference type="PANTHER" id="PTHR12815:SF47">
    <property type="entry name" value="TRANSLOCATION AND ASSEMBLY MODULE SUBUNIT TAMA"/>
    <property type="match status" value="1"/>
</dbReference>
<protein>
    <submittedName>
        <fullName evidence="8">Outer membrane protein assembly factor BamA</fullName>
    </submittedName>
</protein>
<sequence length="792" mass="89705">MTKALRYTLFVLCLALSWVLPGCSSTKTVPEGDALFAGFDVKVNDEKDSSKRGTALETELSNTVRPKPNASILGMRPKLWIYNTFYTEKEKGLKNWIQNKLGEPPVLLSEVDTSSINEVMHARLHNRGYFYNSVQSDTTIKKKMATIAWTATVHEPYRIRNISYTLSDSLPIHAEIRQLEANSLLKQGEPYDLDNMILERARIDQALKNRGYFFFAPAMLIFSADTTVGNKEVDVLLRLKRDMPAHALRSYKIDDIFINANFVLNDSLSVSDTLRFEGYNYIPNENYVRAKHIVPGLFVAKDSVYSRRNHLLTVSRLSGLSAYKFVNLQYERDTLKEDRLDAFIYMTPDLKKSLRAETQMVSKSNNLAGPGISVSFRNRNAFKGSEMLTVNFTGRFENQVGGQRVVSSGESASENPVGLSSYELGVQTSLTFPRLVAPFNLPNLRSAFVPTTRISLGYNFLNRVQFFQMNSFNASYGYNWRPKQTITHDFTPINLQYVRLGKQTDEFSNLLAANPFLRSSFEEQFIIGSIYQHTLSTLGLENKTHQFFNATTLDVSGNLVSAVQSLMGNDKRDDASEPPVPPRTIFNQPYSQYTRLENDFRYYFNFSKTSQLATRLIAGVGYPYGNSMTMPYVKQFSIGGPNSIRAFRARSIGPGTYNVPDTLAFSFFDQVGDIKLEANAEYRFPIFGFFRGAVFVDAGNIWLINETYDRNGNLEKPKFKAGNLFQELAVGTGFGLRVDIEFFVIRFDLGIPVRVPYLPEGDRFVLNDFRFGFNPKPGEHGMVLNIAIGYPF</sequence>
<dbReference type="InterPro" id="IPR000184">
    <property type="entry name" value="Bac_surfAg_D15"/>
</dbReference>
<evidence type="ECO:0000256" key="2">
    <source>
        <dbReference type="ARBA" id="ARBA00022692"/>
    </source>
</evidence>
<keyword evidence="5" id="KW-0998">Cell outer membrane</keyword>
<accession>A0A2U1B0K2</accession>
<dbReference type="AlphaFoldDB" id="A0A2U1B0K2"/>
<dbReference type="InterPro" id="IPR039910">
    <property type="entry name" value="D15-like"/>
</dbReference>
<dbReference type="OrthoDB" id="9814535at2"/>
<proteinExistence type="predicted"/>
<feature type="chain" id="PRO_5015531965" evidence="6">
    <location>
        <begin position="25"/>
        <end position="792"/>
    </location>
</feature>